<evidence type="ECO:0000256" key="1">
    <source>
        <dbReference type="SAM" id="SignalP"/>
    </source>
</evidence>
<reference evidence="2 3" key="1">
    <citation type="submission" date="2020-04" db="EMBL/GenBank/DDBJ databases">
        <title>Genome sequencing of novel species.</title>
        <authorList>
            <person name="Heo J."/>
            <person name="Kim S.-J."/>
            <person name="Kim J.-S."/>
            <person name="Hong S.-B."/>
            <person name="Kwon S.-W."/>
        </authorList>
    </citation>
    <scope>NUCLEOTIDE SEQUENCE [LARGE SCALE GENOMIC DNA]</scope>
    <source>
        <strain evidence="2 3">AF9R3</strain>
    </source>
</reference>
<keyword evidence="3" id="KW-1185">Reference proteome</keyword>
<organism evidence="2 3">
    <name type="scientific">Duganella dendranthematis</name>
    <dbReference type="NCBI Taxonomy" id="2728021"/>
    <lineage>
        <taxon>Bacteria</taxon>
        <taxon>Pseudomonadati</taxon>
        <taxon>Pseudomonadota</taxon>
        <taxon>Betaproteobacteria</taxon>
        <taxon>Burkholderiales</taxon>
        <taxon>Oxalobacteraceae</taxon>
        <taxon>Telluria group</taxon>
        <taxon>Duganella</taxon>
    </lineage>
</organism>
<proteinExistence type="predicted"/>
<sequence length="229" mass="23575">MINFKKSILAVCITSLVLAGCAAPGGQGGQSGSVNSDTALRCAAFGVGGALLGVMVGGKGAAVKGAAVGLAACAVVEIASRQTKSSATVDEQYRSSNRNQLPQTAKIDAYTMSVTPNGVAKAGDAIRVQSSIRAISGVRDPVTEVKEQLVVYAPSGEEFKRGEKKVNDSTGSGEYENTFTLRLPDGAPQGMYKFKTQIFLNGKPASVHESSVQVAALDLPSPHMAVAAR</sequence>
<evidence type="ECO:0000313" key="2">
    <source>
        <dbReference type="EMBL" id="QJD93590.1"/>
    </source>
</evidence>
<dbReference type="Proteomes" id="UP000503117">
    <property type="component" value="Chromosome"/>
</dbReference>
<protein>
    <recommendedName>
        <fullName evidence="4">Glycine zipper domain-containing protein</fullName>
    </recommendedName>
</protein>
<accession>A0ABX6MH03</accession>
<evidence type="ECO:0000313" key="3">
    <source>
        <dbReference type="Proteomes" id="UP000503117"/>
    </source>
</evidence>
<name>A0ABX6MH03_9BURK</name>
<keyword evidence="1" id="KW-0732">Signal</keyword>
<dbReference type="PROSITE" id="PS51257">
    <property type="entry name" value="PROKAR_LIPOPROTEIN"/>
    <property type="match status" value="1"/>
</dbReference>
<gene>
    <name evidence="2" type="ORF">HH213_28010</name>
</gene>
<dbReference type="RefSeq" id="WP_169114459.1">
    <property type="nucleotide sequence ID" value="NZ_CP051684.1"/>
</dbReference>
<feature type="signal peptide" evidence="1">
    <location>
        <begin position="1"/>
        <end position="22"/>
    </location>
</feature>
<dbReference type="EMBL" id="CP051684">
    <property type="protein sequence ID" value="QJD93590.1"/>
    <property type="molecule type" value="Genomic_DNA"/>
</dbReference>
<feature type="chain" id="PRO_5046562534" description="Glycine zipper domain-containing protein" evidence="1">
    <location>
        <begin position="23"/>
        <end position="229"/>
    </location>
</feature>
<evidence type="ECO:0008006" key="4">
    <source>
        <dbReference type="Google" id="ProtNLM"/>
    </source>
</evidence>